<dbReference type="HOGENOM" id="CLU_381037_0_0_1"/>
<feature type="compositionally biased region" description="Pro residues" evidence="1">
    <location>
        <begin position="427"/>
        <end position="438"/>
    </location>
</feature>
<accession>D8TFR8</accession>
<dbReference type="Gramene" id="EFJ04495">
    <property type="protein sequence ID" value="EFJ04495"/>
    <property type="gene ID" value="SELMODRAFT_432357"/>
</dbReference>
<protein>
    <submittedName>
        <fullName evidence="2">Uncharacterized protein</fullName>
    </submittedName>
</protein>
<evidence type="ECO:0000256" key="1">
    <source>
        <dbReference type="SAM" id="MobiDB-lite"/>
    </source>
</evidence>
<feature type="compositionally biased region" description="Polar residues" evidence="1">
    <location>
        <begin position="657"/>
        <end position="667"/>
    </location>
</feature>
<dbReference type="Pfam" id="PF07004">
    <property type="entry name" value="SHIPPO-rpt"/>
    <property type="match status" value="8"/>
</dbReference>
<evidence type="ECO:0000313" key="3">
    <source>
        <dbReference type="Proteomes" id="UP000001514"/>
    </source>
</evidence>
<proteinExistence type="predicted"/>
<dbReference type="PANTHER" id="PTHR21580">
    <property type="entry name" value="SHIPPO-1-RELATED"/>
    <property type="match status" value="1"/>
</dbReference>
<feature type="region of interest" description="Disordered" evidence="1">
    <location>
        <begin position="9"/>
        <end position="32"/>
    </location>
</feature>
<reference evidence="2 3" key="1">
    <citation type="journal article" date="2011" name="Science">
        <title>The Selaginella genome identifies genetic changes associated with the evolution of vascular plants.</title>
        <authorList>
            <person name="Banks J.A."/>
            <person name="Nishiyama T."/>
            <person name="Hasebe M."/>
            <person name="Bowman J.L."/>
            <person name="Gribskov M."/>
            <person name="dePamphilis C."/>
            <person name="Albert V.A."/>
            <person name="Aono N."/>
            <person name="Aoyama T."/>
            <person name="Ambrose B.A."/>
            <person name="Ashton N.W."/>
            <person name="Axtell M.J."/>
            <person name="Barker E."/>
            <person name="Barker M.S."/>
            <person name="Bennetzen J.L."/>
            <person name="Bonawitz N.D."/>
            <person name="Chapple C."/>
            <person name="Cheng C."/>
            <person name="Correa L.G."/>
            <person name="Dacre M."/>
            <person name="DeBarry J."/>
            <person name="Dreyer I."/>
            <person name="Elias M."/>
            <person name="Engstrom E.M."/>
            <person name="Estelle M."/>
            <person name="Feng L."/>
            <person name="Finet C."/>
            <person name="Floyd S.K."/>
            <person name="Frommer W.B."/>
            <person name="Fujita T."/>
            <person name="Gramzow L."/>
            <person name="Gutensohn M."/>
            <person name="Harholt J."/>
            <person name="Hattori M."/>
            <person name="Heyl A."/>
            <person name="Hirai T."/>
            <person name="Hiwatashi Y."/>
            <person name="Ishikawa M."/>
            <person name="Iwata M."/>
            <person name="Karol K.G."/>
            <person name="Koehler B."/>
            <person name="Kolukisaoglu U."/>
            <person name="Kubo M."/>
            <person name="Kurata T."/>
            <person name="Lalonde S."/>
            <person name="Li K."/>
            <person name="Li Y."/>
            <person name="Litt A."/>
            <person name="Lyons E."/>
            <person name="Manning G."/>
            <person name="Maruyama T."/>
            <person name="Michael T.P."/>
            <person name="Mikami K."/>
            <person name="Miyazaki S."/>
            <person name="Morinaga S."/>
            <person name="Murata T."/>
            <person name="Mueller-Roeber B."/>
            <person name="Nelson D.R."/>
            <person name="Obara M."/>
            <person name="Oguri Y."/>
            <person name="Olmstead R.G."/>
            <person name="Onodera N."/>
            <person name="Petersen B.L."/>
            <person name="Pils B."/>
            <person name="Prigge M."/>
            <person name="Rensing S.A."/>
            <person name="Riano-Pachon D.M."/>
            <person name="Roberts A.W."/>
            <person name="Sato Y."/>
            <person name="Scheller H.V."/>
            <person name="Schulz B."/>
            <person name="Schulz C."/>
            <person name="Shakirov E.V."/>
            <person name="Shibagaki N."/>
            <person name="Shinohara N."/>
            <person name="Shippen D.E."/>
            <person name="Soerensen I."/>
            <person name="Sotooka R."/>
            <person name="Sugimoto N."/>
            <person name="Sugita M."/>
            <person name="Sumikawa N."/>
            <person name="Tanurdzic M."/>
            <person name="Theissen G."/>
            <person name="Ulvskov P."/>
            <person name="Wakazuki S."/>
            <person name="Weng J.K."/>
            <person name="Willats W.W."/>
            <person name="Wipf D."/>
            <person name="Wolf P.G."/>
            <person name="Yang L."/>
            <person name="Zimmer A.D."/>
            <person name="Zhu Q."/>
            <person name="Mitros T."/>
            <person name="Hellsten U."/>
            <person name="Loque D."/>
            <person name="Otillar R."/>
            <person name="Salamov A."/>
            <person name="Schmutz J."/>
            <person name="Shapiro H."/>
            <person name="Lindquist E."/>
            <person name="Lucas S."/>
            <person name="Rokhsar D."/>
            <person name="Grigoriev I.V."/>
        </authorList>
    </citation>
    <scope>NUCLEOTIDE SEQUENCE [LARGE SCALE GENOMIC DNA]</scope>
</reference>
<keyword evidence="3" id="KW-1185">Reference proteome</keyword>
<dbReference type="EMBL" id="GL377833">
    <property type="protein sequence ID" value="EFJ04495.1"/>
    <property type="molecule type" value="Genomic_DNA"/>
</dbReference>
<feature type="region of interest" description="Disordered" evidence="1">
    <location>
        <begin position="189"/>
        <end position="303"/>
    </location>
</feature>
<dbReference type="InterPro" id="IPR051291">
    <property type="entry name" value="CIMAP"/>
</dbReference>
<gene>
    <name evidence="2" type="ORF">SELMODRAFT_432357</name>
</gene>
<sequence>MIKLPALWRSGHDTNWDGSGGGGGTTPGSAWSGAGIGITRVAGNLSQACDPSCRGSSVVHPRLLHNSVPRPEILGGSGFFRAKLCELDEIEVLPPPLPPPPFFFHGSSTNSLVSSRNSHTSMGNKSSSTRVPVISYRSSGISEKQDGASVQSKKLEPLKLPITTMAEKSTQTFSTKNVALDTSSLVSTNFGKPATLRGGSSSPGPGPGWYSPKSQPSSPAFSMGSRLGDGKRSHSPGPGAHYVKRRPDGPGYTMSPRFRDAAKDRSPGPGQHNLPGTFGGPAYTMAPRFNSPPRAHSPKPFASSLSVLGKGAGPMRETNTSWTKTAVEGSLNAHANVPGHGVYSSYRPEHLPKKKKEKKKEVGYFIVKVNPKGPAYKITKTGTFLMPEPDDPAFNPERGESGRRDSGNLDRRGSRSRRRSSLSPRRPSGPPQPDPTPGPGEHQDAEFQTNGPWITIKSRIPLRPKENFPGPGTYDVVSRPSSPSFSLGTRRFVPEDKTENPGPGAYRIIGKPHGPHFSITGKPRDSSPRSRSPGPGAYKYENGTIGYGLPAFTITGKATSPRESDVPGPGTYSVRLPRGPAFTMQSRQSSPRTPNFPSPGSYSPQHRMREELSDTPGPGSYTSRSSMDGPSFSMHGRLSSPASSTSRSSSPGPGAYTISSRPTSPSFTMYGPVKKSNEWNDFPGSGAYCPKLGRDRGLTTSRVEEALHLSAIQGRFIVRSVLVLQDC</sequence>
<organism evidence="3">
    <name type="scientific">Selaginella moellendorffii</name>
    <name type="common">Spikemoss</name>
    <dbReference type="NCBI Taxonomy" id="88036"/>
    <lineage>
        <taxon>Eukaryota</taxon>
        <taxon>Viridiplantae</taxon>
        <taxon>Streptophyta</taxon>
        <taxon>Embryophyta</taxon>
        <taxon>Tracheophyta</taxon>
        <taxon>Lycopodiopsida</taxon>
        <taxon>Selaginellales</taxon>
        <taxon>Selaginellaceae</taxon>
        <taxon>Selaginella</taxon>
    </lineage>
</organism>
<dbReference type="eggNOG" id="ENOG502QSJK">
    <property type="taxonomic scope" value="Eukaryota"/>
</dbReference>
<dbReference type="KEGG" id="smo:SELMODRAFT_432357"/>
<dbReference type="AlphaFoldDB" id="D8TFR8"/>
<feature type="region of interest" description="Disordered" evidence="1">
    <location>
        <begin position="556"/>
        <end position="669"/>
    </location>
</feature>
<feature type="region of interest" description="Disordered" evidence="1">
    <location>
        <begin position="381"/>
        <end position="543"/>
    </location>
</feature>
<feature type="compositionally biased region" description="Basic and acidic residues" evidence="1">
    <location>
        <begin position="257"/>
        <end position="266"/>
    </location>
</feature>
<feature type="compositionally biased region" description="Low complexity" evidence="1">
    <location>
        <begin position="639"/>
        <end position="653"/>
    </location>
</feature>
<dbReference type="InterPro" id="IPR010736">
    <property type="entry name" value="SHIPPO-rpt"/>
</dbReference>
<feature type="compositionally biased region" description="Basic and acidic residues" evidence="1">
    <location>
        <begin position="397"/>
        <end position="413"/>
    </location>
</feature>
<dbReference type="Proteomes" id="UP000001514">
    <property type="component" value="Unassembled WGS sequence"/>
</dbReference>
<evidence type="ECO:0000313" key="2">
    <source>
        <dbReference type="EMBL" id="EFJ04495.1"/>
    </source>
</evidence>
<dbReference type="OMA" id="GAPCCTI"/>
<name>D8TFR8_SELML</name>
<dbReference type="InParanoid" id="D8TFR8"/>
<dbReference type="PANTHER" id="PTHR21580:SF28">
    <property type="entry name" value="BOREALIN N-TERMINAL DOMAIN-CONTAINING PROTEIN-RELATED"/>
    <property type="match status" value="1"/>
</dbReference>
<feature type="compositionally biased region" description="Polar residues" evidence="1">
    <location>
        <begin position="583"/>
        <end position="604"/>
    </location>
</feature>